<dbReference type="GeneID" id="25729851"/>
<gene>
    <name evidence="6" type="ORF">MNEG_12484</name>
</gene>
<feature type="binding site" evidence="5">
    <location>
        <position position="265"/>
    </location>
    <ligand>
        <name>Mg(2+)</name>
        <dbReference type="ChEBI" id="CHEBI:18420"/>
    </ligand>
</feature>
<keyword evidence="7" id="KW-1185">Reference proteome</keyword>
<comment type="catalytic activity">
    <reaction evidence="2">
        <text>2-phosphoglycolate + H2O = glycolate + phosphate</text>
        <dbReference type="Rhea" id="RHEA:14369"/>
        <dbReference type="ChEBI" id="CHEBI:15377"/>
        <dbReference type="ChEBI" id="CHEBI:29805"/>
        <dbReference type="ChEBI" id="CHEBI:43474"/>
        <dbReference type="ChEBI" id="CHEBI:58033"/>
        <dbReference type="EC" id="3.1.3.18"/>
    </reaction>
</comment>
<proteinExistence type="inferred from homology"/>
<evidence type="ECO:0000256" key="3">
    <source>
        <dbReference type="PIRSR" id="PIRSR000915-1"/>
    </source>
</evidence>
<dbReference type="NCBIfam" id="TIGR01460">
    <property type="entry name" value="HAD-SF-IIA"/>
    <property type="match status" value="1"/>
</dbReference>
<evidence type="ECO:0000256" key="2">
    <source>
        <dbReference type="PIRNR" id="PIRNR000915"/>
    </source>
</evidence>
<reference evidence="6 7" key="1">
    <citation type="journal article" date="2013" name="BMC Genomics">
        <title>Reconstruction of the lipid metabolism for the microalga Monoraphidium neglectum from its genome sequence reveals characteristics suitable for biofuel production.</title>
        <authorList>
            <person name="Bogen C."/>
            <person name="Al-Dilaimi A."/>
            <person name="Albersmeier A."/>
            <person name="Wichmann J."/>
            <person name="Grundmann M."/>
            <person name="Rupp O."/>
            <person name="Lauersen K.J."/>
            <person name="Blifernez-Klassen O."/>
            <person name="Kalinowski J."/>
            <person name="Goesmann A."/>
            <person name="Mussgnug J.H."/>
            <person name="Kruse O."/>
        </authorList>
    </citation>
    <scope>NUCLEOTIDE SEQUENCE [LARGE SCALE GENOMIC DNA]</scope>
    <source>
        <strain evidence="6 7">SAG 48.87</strain>
    </source>
</reference>
<dbReference type="Proteomes" id="UP000054498">
    <property type="component" value="Unassembled WGS sequence"/>
</dbReference>
<dbReference type="EMBL" id="KK103488">
    <property type="protein sequence ID" value="KIY95479.1"/>
    <property type="molecule type" value="Genomic_DNA"/>
</dbReference>
<dbReference type="AlphaFoldDB" id="A0A0D2LV61"/>
<keyword evidence="5" id="KW-0479">Metal-binding</keyword>
<dbReference type="GO" id="GO:0046872">
    <property type="term" value="F:metal ion binding"/>
    <property type="evidence" value="ECO:0007669"/>
    <property type="project" value="UniProtKB-KW"/>
</dbReference>
<feature type="binding site" evidence="4">
    <location>
        <position position="240"/>
    </location>
    <ligand>
        <name>substrate</name>
    </ligand>
</feature>
<evidence type="ECO:0000313" key="6">
    <source>
        <dbReference type="EMBL" id="KIY95479.1"/>
    </source>
</evidence>
<keyword evidence="1 2" id="KW-0378">Hydrolase</keyword>
<dbReference type="GO" id="GO:0005737">
    <property type="term" value="C:cytoplasm"/>
    <property type="evidence" value="ECO:0007669"/>
    <property type="project" value="TreeGrafter"/>
</dbReference>
<comment type="similarity">
    <text evidence="2">Belongs to the HAD-like hydrolase superfamily.</text>
</comment>
<evidence type="ECO:0000256" key="4">
    <source>
        <dbReference type="PIRSR" id="PIRSR000915-2"/>
    </source>
</evidence>
<dbReference type="InterPro" id="IPR006357">
    <property type="entry name" value="HAD-SF_hydro_IIA"/>
</dbReference>
<dbReference type="InterPro" id="IPR006349">
    <property type="entry name" value="PGP_euk"/>
</dbReference>
<dbReference type="PANTHER" id="PTHR19288">
    <property type="entry name" value="4-NITROPHENYLPHOSPHATASE-RELATED"/>
    <property type="match status" value="1"/>
</dbReference>
<comment type="cofactor">
    <cofactor evidence="5">
        <name>Mg(2+)</name>
        <dbReference type="ChEBI" id="CHEBI:18420"/>
    </cofactor>
    <text evidence="5">Divalent metal ions. Mg(2+) is the most effective.</text>
</comment>
<dbReference type="KEGG" id="mng:MNEG_12484"/>
<dbReference type="OrthoDB" id="413953at2759"/>
<organism evidence="6 7">
    <name type="scientific">Monoraphidium neglectum</name>
    <dbReference type="NCBI Taxonomy" id="145388"/>
    <lineage>
        <taxon>Eukaryota</taxon>
        <taxon>Viridiplantae</taxon>
        <taxon>Chlorophyta</taxon>
        <taxon>core chlorophytes</taxon>
        <taxon>Chlorophyceae</taxon>
        <taxon>CS clade</taxon>
        <taxon>Sphaeropleales</taxon>
        <taxon>Selenastraceae</taxon>
        <taxon>Monoraphidium</taxon>
    </lineage>
</organism>
<dbReference type="Pfam" id="PF13242">
    <property type="entry name" value="Hydrolase_like"/>
    <property type="match status" value="1"/>
</dbReference>
<dbReference type="GO" id="GO:0008967">
    <property type="term" value="F:phosphoglycolate phosphatase activity"/>
    <property type="evidence" value="ECO:0007669"/>
    <property type="project" value="UniProtKB-EC"/>
</dbReference>
<dbReference type="EC" id="3.1.3.18" evidence="2"/>
<feature type="binding site" evidence="5">
    <location>
        <position position="55"/>
    </location>
    <ligand>
        <name>Mg(2+)</name>
        <dbReference type="ChEBI" id="CHEBI:18420"/>
    </ligand>
</feature>
<evidence type="ECO:0000256" key="1">
    <source>
        <dbReference type="ARBA" id="ARBA00022801"/>
    </source>
</evidence>
<evidence type="ECO:0000256" key="5">
    <source>
        <dbReference type="PIRSR" id="PIRSR000915-3"/>
    </source>
</evidence>
<name>A0A0D2LV61_9CHLO</name>
<keyword evidence="5" id="KW-0460">Magnesium</keyword>
<dbReference type="PIRSF" id="PIRSF000915">
    <property type="entry name" value="PGP-type_phosphatase"/>
    <property type="match status" value="1"/>
</dbReference>
<dbReference type="InterPro" id="IPR036412">
    <property type="entry name" value="HAD-like_sf"/>
</dbReference>
<dbReference type="SUPFAM" id="SSF56784">
    <property type="entry name" value="HAD-like"/>
    <property type="match status" value="1"/>
</dbReference>
<protein>
    <recommendedName>
        <fullName evidence="2">Phosphoglycolate phosphatase</fullName>
        <ecNumber evidence="2">3.1.3.18</ecNumber>
    </recommendedName>
</protein>
<accession>A0A0D2LV61</accession>
<feature type="active site" description="Nucleophile" evidence="3">
    <location>
        <position position="55"/>
    </location>
</feature>
<dbReference type="RefSeq" id="XP_013894499.1">
    <property type="nucleotide sequence ID" value="XM_014039045.1"/>
</dbReference>
<feature type="binding site" evidence="5">
    <location>
        <position position="57"/>
    </location>
    <ligand>
        <name>Mg(2+)</name>
        <dbReference type="ChEBI" id="CHEBI:18420"/>
    </ligand>
</feature>
<dbReference type="NCBIfam" id="TIGR01452">
    <property type="entry name" value="PGP_euk"/>
    <property type="match status" value="1"/>
</dbReference>
<dbReference type="InterPro" id="IPR023214">
    <property type="entry name" value="HAD_sf"/>
</dbReference>
<dbReference type="Pfam" id="PF13344">
    <property type="entry name" value="Hydrolase_6"/>
    <property type="match status" value="1"/>
</dbReference>
<sequence>MASRVAATVNGGEAGVAVSAAAPSQTAPSAPRVFLDPQNDEAARLLDGIDTLILDCDGVLWTGSKTIAGAPEALQLLRDQGKRLRFVTNNSSKSRAQYVSKFRGLGIEADASEVMSSSYGAAAYLQSIGFGISLQPGKKVLLLGPEGVEHELALAGVPFVAARGLGLPIYDSPDAMLRMEVDTGIGAVVVGLRELPGCFLVATNTDDFDYIGGGRTMPGTGCIVAAVETASGSKAVNVGKGGPWLFPFLCSSLGLDPARTAVVGDRLDTDIALAREGGMLAILPLTGVATLDDALAAPPCKAPDAVVSSVAALAGL</sequence>
<evidence type="ECO:0000313" key="7">
    <source>
        <dbReference type="Proteomes" id="UP000054498"/>
    </source>
</evidence>
<dbReference type="STRING" id="145388.A0A0D2LV61"/>
<dbReference type="Gene3D" id="3.40.50.1000">
    <property type="entry name" value="HAD superfamily/HAD-like"/>
    <property type="match status" value="2"/>
</dbReference>
<dbReference type="PANTHER" id="PTHR19288:SF93">
    <property type="entry name" value="FI11325P-RELATED"/>
    <property type="match status" value="1"/>
</dbReference>
<feature type="active site" description="Proton donor" evidence="3">
    <location>
        <position position="57"/>
    </location>
</feature>